<dbReference type="EC" id="3.4.16.-" evidence="10"/>
<evidence type="ECO:0000256" key="3">
    <source>
        <dbReference type="ARBA" id="ARBA00022525"/>
    </source>
</evidence>
<dbReference type="AlphaFoldDB" id="A0A0K9PDD5"/>
<keyword evidence="8" id="KW-0325">Glycoprotein</keyword>
<dbReference type="Gene3D" id="3.40.50.1820">
    <property type="entry name" value="alpha/beta hydrolase"/>
    <property type="match status" value="1"/>
</dbReference>
<dbReference type="OMA" id="VANKLWV"/>
<evidence type="ECO:0000256" key="6">
    <source>
        <dbReference type="ARBA" id="ARBA00022801"/>
    </source>
</evidence>
<dbReference type="PRINTS" id="PR00724">
    <property type="entry name" value="CRBOXYPTASEC"/>
</dbReference>
<gene>
    <name evidence="11" type="ORF">ZOSMA_27G00280</name>
</gene>
<dbReference type="OrthoDB" id="443318at2759"/>
<evidence type="ECO:0000313" key="12">
    <source>
        <dbReference type="Proteomes" id="UP000036987"/>
    </source>
</evidence>
<keyword evidence="4 10" id="KW-0645">Protease</keyword>
<dbReference type="STRING" id="29655.A0A0K9PDD5"/>
<dbReference type="FunFam" id="3.40.50.11320:FF:000004">
    <property type="entry name" value="Carboxypeptidase"/>
    <property type="match status" value="1"/>
</dbReference>
<dbReference type="PANTHER" id="PTHR11802:SF123">
    <property type="entry name" value="CARBOXYPEPTIDASE"/>
    <property type="match status" value="1"/>
</dbReference>
<dbReference type="FunFam" id="3.40.50.1820:FF:000453">
    <property type="entry name" value="Carboxypeptidase"/>
    <property type="match status" value="1"/>
</dbReference>
<dbReference type="PROSITE" id="PS00131">
    <property type="entry name" value="CARBOXYPEPT_SER_SER"/>
    <property type="match status" value="1"/>
</dbReference>
<keyword evidence="10 11" id="KW-0121">Carboxypeptidase</keyword>
<evidence type="ECO:0000256" key="10">
    <source>
        <dbReference type="RuleBase" id="RU361156"/>
    </source>
</evidence>
<evidence type="ECO:0000313" key="11">
    <source>
        <dbReference type="EMBL" id="KMZ66981.1"/>
    </source>
</evidence>
<feature type="chain" id="PRO_5005393830" description="Carboxypeptidase" evidence="10">
    <location>
        <begin position="20"/>
        <end position="461"/>
    </location>
</feature>
<organism evidence="11 12">
    <name type="scientific">Zostera marina</name>
    <name type="common">Eelgrass</name>
    <dbReference type="NCBI Taxonomy" id="29655"/>
    <lineage>
        <taxon>Eukaryota</taxon>
        <taxon>Viridiplantae</taxon>
        <taxon>Streptophyta</taxon>
        <taxon>Embryophyta</taxon>
        <taxon>Tracheophyta</taxon>
        <taxon>Spermatophyta</taxon>
        <taxon>Magnoliopsida</taxon>
        <taxon>Liliopsida</taxon>
        <taxon>Zosteraceae</taxon>
        <taxon>Zostera</taxon>
    </lineage>
</organism>
<dbReference type="EMBL" id="LFYR01000932">
    <property type="protein sequence ID" value="KMZ66981.1"/>
    <property type="molecule type" value="Genomic_DNA"/>
</dbReference>
<evidence type="ECO:0000256" key="9">
    <source>
        <dbReference type="ARBA" id="ARBA00037399"/>
    </source>
</evidence>
<dbReference type="PANTHER" id="PTHR11802">
    <property type="entry name" value="SERINE PROTEASE FAMILY S10 SERINE CARBOXYPEPTIDASE"/>
    <property type="match status" value="1"/>
</dbReference>
<reference evidence="12" key="1">
    <citation type="journal article" date="2016" name="Nature">
        <title>The genome of the seagrass Zostera marina reveals angiosperm adaptation to the sea.</title>
        <authorList>
            <person name="Olsen J.L."/>
            <person name="Rouze P."/>
            <person name="Verhelst B."/>
            <person name="Lin Y.-C."/>
            <person name="Bayer T."/>
            <person name="Collen J."/>
            <person name="Dattolo E."/>
            <person name="De Paoli E."/>
            <person name="Dittami S."/>
            <person name="Maumus F."/>
            <person name="Michel G."/>
            <person name="Kersting A."/>
            <person name="Lauritano C."/>
            <person name="Lohaus R."/>
            <person name="Toepel M."/>
            <person name="Tonon T."/>
            <person name="Vanneste K."/>
            <person name="Amirebrahimi M."/>
            <person name="Brakel J."/>
            <person name="Bostroem C."/>
            <person name="Chovatia M."/>
            <person name="Grimwood J."/>
            <person name="Jenkins J.W."/>
            <person name="Jueterbock A."/>
            <person name="Mraz A."/>
            <person name="Stam W.T."/>
            <person name="Tice H."/>
            <person name="Bornberg-Bauer E."/>
            <person name="Green P.J."/>
            <person name="Pearson G.A."/>
            <person name="Procaccini G."/>
            <person name="Duarte C.M."/>
            <person name="Schmutz J."/>
            <person name="Reusch T.B.H."/>
            <person name="Van de Peer Y."/>
        </authorList>
    </citation>
    <scope>NUCLEOTIDE SEQUENCE [LARGE SCALE GENOMIC DNA]</scope>
    <source>
        <strain evidence="12">cv. Finnish</strain>
    </source>
</reference>
<comment type="function">
    <text evidence="9">Probable carboxypeptidase.</text>
</comment>
<dbReference type="Gene3D" id="6.10.250.940">
    <property type="match status" value="1"/>
</dbReference>
<sequence length="461" mass="51568">MTLITLLLIQIHLSVQVERERSHLGSLSDKILKLPGQPQVGFQQFSGYVPVDAENQRALFYYLVEAEIQPETKPLVLWLNGGPGCSSVGVGAFSENGPFRPSGEVLVRNEHSWNKVANMLYLETPAGVGFSYSANDSYYAGVDDAMTARDNLVFFRKWLERFPQYRGRNLFITGESYAGHYIPQLAHLMVRLNKKERIFNLKGIALGNPLLEHTTDFNSRSEYFWSHGLISDATYMLFTSSCNYSRYVSEYYRGALSSACLTTMGQVIKETSKFVNNYDVTEDVCISSIVSQSLILNPEKVREKIDVCVEDETVSYLNRKDVQEALHGKLVGQPKWVVCSSVVEYDFLNVEIPTIGIVGSLVKSGVPVLVYSGDQDSVLPLTGSRTLVGKLAADLKLKTTVPYRVWFHGKQVGGWTQVYGKNMLSFATIRGASHEAPFSQPERSLELFMAFLQGIPLPESF</sequence>
<keyword evidence="5 10" id="KW-0732">Signal</keyword>
<keyword evidence="6 10" id="KW-0378">Hydrolase</keyword>
<evidence type="ECO:0000256" key="2">
    <source>
        <dbReference type="ARBA" id="ARBA00009431"/>
    </source>
</evidence>
<dbReference type="SUPFAM" id="SSF53474">
    <property type="entry name" value="alpha/beta-Hydrolases"/>
    <property type="match status" value="1"/>
</dbReference>
<proteinExistence type="inferred from homology"/>
<comment type="subcellular location">
    <subcellularLocation>
        <location evidence="1">Secreted</location>
    </subcellularLocation>
</comment>
<dbReference type="GO" id="GO:0005576">
    <property type="term" value="C:extracellular region"/>
    <property type="evidence" value="ECO:0007669"/>
    <property type="project" value="UniProtKB-SubCell"/>
</dbReference>
<dbReference type="InterPro" id="IPR018202">
    <property type="entry name" value="Ser_caboxypep_ser_AS"/>
</dbReference>
<name>A0A0K9PDD5_ZOSMR</name>
<evidence type="ECO:0000256" key="7">
    <source>
        <dbReference type="ARBA" id="ARBA00023157"/>
    </source>
</evidence>
<keyword evidence="12" id="KW-1185">Reference proteome</keyword>
<keyword evidence="3" id="KW-0964">Secreted</keyword>
<comment type="caution">
    <text evidence="11">The sequence shown here is derived from an EMBL/GenBank/DDBJ whole genome shotgun (WGS) entry which is preliminary data.</text>
</comment>
<dbReference type="Proteomes" id="UP000036987">
    <property type="component" value="Unassembled WGS sequence"/>
</dbReference>
<dbReference type="PROSITE" id="PS00560">
    <property type="entry name" value="CARBOXYPEPT_SER_HIS"/>
    <property type="match status" value="1"/>
</dbReference>
<accession>A0A0K9PDD5</accession>
<comment type="similarity">
    <text evidence="2 10">Belongs to the peptidase S10 family.</text>
</comment>
<dbReference type="Pfam" id="PF00450">
    <property type="entry name" value="Peptidase_S10"/>
    <property type="match status" value="1"/>
</dbReference>
<keyword evidence="7" id="KW-1015">Disulfide bond</keyword>
<feature type="signal peptide" evidence="10">
    <location>
        <begin position="1"/>
        <end position="19"/>
    </location>
</feature>
<dbReference type="GO" id="GO:0004185">
    <property type="term" value="F:serine-type carboxypeptidase activity"/>
    <property type="evidence" value="ECO:0000318"/>
    <property type="project" value="GO_Central"/>
</dbReference>
<dbReference type="InterPro" id="IPR029058">
    <property type="entry name" value="AB_hydrolase_fold"/>
</dbReference>
<evidence type="ECO:0000256" key="5">
    <source>
        <dbReference type="ARBA" id="ARBA00022729"/>
    </source>
</evidence>
<dbReference type="InterPro" id="IPR001563">
    <property type="entry name" value="Peptidase_S10"/>
</dbReference>
<dbReference type="Gene3D" id="3.40.50.11320">
    <property type="match status" value="1"/>
</dbReference>
<protein>
    <recommendedName>
        <fullName evidence="10">Carboxypeptidase</fullName>
        <ecNumber evidence="10">3.4.16.-</ecNumber>
    </recommendedName>
</protein>
<dbReference type="InterPro" id="IPR033124">
    <property type="entry name" value="Ser_caboxypep_his_AS"/>
</dbReference>
<evidence type="ECO:0000256" key="8">
    <source>
        <dbReference type="ARBA" id="ARBA00023180"/>
    </source>
</evidence>
<evidence type="ECO:0000256" key="1">
    <source>
        <dbReference type="ARBA" id="ARBA00004613"/>
    </source>
</evidence>
<dbReference type="GO" id="GO:0006508">
    <property type="term" value="P:proteolysis"/>
    <property type="evidence" value="ECO:0007669"/>
    <property type="project" value="UniProtKB-KW"/>
</dbReference>
<evidence type="ECO:0000256" key="4">
    <source>
        <dbReference type="ARBA" id="ARBA00022670"/>
    </source>
</evidence>